<dbReference type="SUPFAM" id="SSF51206">
    <property type="entry name" value="cAMP-binding domain-like"/>
    <property type="match status" value="1"/>
</dbReference>
<dbReference type="CDD" id="cd00092">
    <property type="entry name" value="HTH_CRP"/>
    <property type="match status" value="1"/>
</dbReference>
<evidence type="ECO:0000259" key="4">
    <source>
        <dbReference type="PROSITE" id="PS50042"/>
    </source>
</evidence>
<evidence type="ECO:0000256" key="1">
    <source>
        <dbReference type="ARBA" id="ARBA00023015"/>
    </source>
</evidence>
<feature type="domain" description="Cyclic nucleotide-binding" evidence="4">
    <location>
        <begin position="13"/>
        <end position="100"/>
    </location>
</feature>
<dbReference type="AlphaFoldDB" id="A0A8I1KKL7"/>
<sequence>MKVDRSLVRHVPLFDKMADDQLDRLLAHAVSRRAPQGSQVFKQGQPARSFYLLLHGHLKVMQVTSDGQQIIVRVVHPGDLFGFAIALQRSDYPGTAVAAADSVMLAWPSDLWPSFVEHIPSLAVSAMQTVGQRLEEAHTRIREMSTEEVERRVAHTVLRLVDKAGLHEKRGIRINFPISRQDIAEMTGTTLHTVSRIFSAWEAKGLVEGGRQKLLVLDVVGLAALADSTRRETD</sequence>
<dbReference type="SMART" id="SM00419">
    <property type="entry name" value="HTH_CRP"/>
    <property type="match status" value="1"/>
</dbReference>
<dbReference type="InterPro" id="IPR018490">
    <property type="entry name" value="cNMP-bd_dom_sf"/>
</dbReference>
<dbReference type="RefSeq" id="WP_037233253.1">
    <property type="nucleotide sequence ID" value="NZ_JAEMUK010000078.1"/>
</dbReference>
<evidence type="ECO:0000259" key="5">
    <source>
        <dbReference type="PROSITE" id="PS51063"/>
    </source>
</evidence>
<dbReference type="Pfam" id="PF00027">
    <property type="entry name" value="cNMP_binding"/>
    <property type="match status" value="1"/>
</dbReference>
<dbReference type="InterPro" id="IPR036388">
    <property type="entry name" value="WH-like_DNA-bd_sf"/>
</dbReference>
<reference evidence="6 7" key="1">
    <citation type="submission" date="2020-12" db="EMBL/GenBank/DDBJ databases">
        <title>Revised draft genomes of Rhodomicrobium vannielii ATCC 17100 and Rhodomicrobium udaipurense JA643.</title>
        <authorList>
            <person name="Conners E.M."/>
            <person name="Davenport E.J."/>
            <person name="Bose A."/>
        </authorList>
    </citation>
    <scope>NUCLEOTIDE SEQUENCE [LARGE SCALE GENOMIC DNA]</scope>
    <source>
        <strain evidence="6 7">JA643</strain>
    </source>
</reference>
<dbReference type="Gene3D" id="2.60.120.10">
    <property type="entry name" value="Jelly Rolls"/>
    <property type="match status" value="1"/>
</dbReference>
<dbReference type="GO" id="GO:0005829">
    <property type="term" value="C:cytosol"/>
    <property type="evidence" value="ECO:0007669"/>
    <property type="project" value="TreeGrafter"/>
</dbReference>
<proteinExistence type="predicted"/>
<dbReference type="Gene3D" id="1.10.10.10">
    <property type="entry name" value="Winged helix-like DNA-binding domain superfamily/Winged helix DNA-binding domain"/>
    <property type="match status" value="1"/>
</dbReference>
<dbReference type="PROSITE" id="PS51063">
    <property type="entry name" value="HTH_CRP_2"/>
    <property type="match status" value="1"/>
</dbReference>
<keyword evidence="7" id="KW-1185">Reference proteome</keyword>
<gene>
    <name evidence="6" type="ORF">JDN41_11780</name>
</gene>
<dbReference type="PROSITE" id="PS50042">
    <property type="entry name" value="CNMP_BINDING_3"/>
    <property type="match status" value="1"/>
</dbReference>
<dbReference type="SMART" id="SM00100">
    <property type="entry name" value="cNMP"/>
    <property type="match status" value="1"/>
</dbReference>
<dbReference type="CDD" id="cd00038">
    <property type="entry name" value="CAP_ED"/>
    <property type="match status" value="1"/>
</dbReference>
<name>A0A8I1KKL7_9HYPH</name>
<evidence type="ECO:0000313" key="6">
    <source>
        <dbReference type="EMBL" id="MBJ7544224.1"/>
    </source>
</evidence>
<dbReference type="InterPro" id="IPR036390">
    <property type="entry name" value="WH_DNA-bd_sf"/>
</dbReference>
<dbReference type="EMBL" id="JAEMUK010000078">
    <property type="protein sequence ID" value="MBJ7544224.1"/>
    <property type="molecule type" value="Genomic_DNA"/>
</dbReference>
<dbReference type="GO" id="GO:0003700">
    <property type="term" value="F:DNA-binding transcription factor activity"/>
    <property type="evidence" value="ECO:0007669"/>
    <property type="project" value="TreeGrafter"/>
</dbReference>
<protein>
    <submittedName>
        <fullName evidence="6">Crp/Fnr family transcriptional regulator</fullName>
    </submittedName>
</protein>
<evidence type="ECO:0000313" key="7">
    <source>
        <dbReference type="Proteomes" id="UP000623250"/>
    </source>
</evidence>
<dbReference type="InterPro" id="IPR014710">
    <property type="entry name" value="RmlC-like_jellyroll"/>
</dbReference>
<dbReference type="GO" id="GO:0003677">
    <property type="term" value="F:DNA binding"/>
    <property type="evidence" value="ECO:0007669"/>
    <property type="project" value="UniProtKB-KW"/>
</dbReference>
<organism evidence="6 7">
    <name type="scientific">Rhodomicrobium udaipurense</name>
    <dbReference type="NCBI Taxonomy" id="1202716"/>
    <lineage>
        <taxon>Bacteria</taxon>
        <taxon>Pseudomonadati</taxon>
        <taxon>Pseudomonadota</taxon>
        <taxon>Alphaproteobacteria</taxon>
        <taxon>Hyphomicrobiales</taxon>
        <taxon>Hyphomicrobiaceae</taxon>
        <taxon>Rhodomicrobium</taxon>
    </lineage>
</organism>
<evidence type="ECO:0000256" key="2">
    <source>
        <dbReference type="ARBA" id="ARBA00023125"/>
    </source>
</evidence>
<dbReference type="InterPro" id="IPR050397">
    <property type="entry name" value="Env_Response_Regulators"/>
</dbReference>
<keyword evidence="1" id="KW-0805">Transcription regulation</keyword>
<evidence type="ECO:0000256" key="3">
    <source>
        <dbReference type="ARBA" id="ARBA00023163"/>
    </source>
</evidence>
<dbReference type="Pfam" id="PF13545">
    <property type="entry name" value="HTH_Crp_2"/>
    <property type="match status" value="1"/>
</dbReference>
<dbReference type="PANTHER" id="PTHR24567">
    <property type="entry name" value="CRP FAMILY TRANSCRIPTIONAL REGULATORY PROTEIN"/>
    <property type="match status" value="1"/>
</dbReference>
<dbReference type="PANTHER" id="PTHR24567:SF28">
    <property type="entry name" value="LISTERIOLYSIN REGULATORY PROTEIN"/>
    <property type="match status" value="1"/>
</dbReference>
<dbReference type="Proteomes" id="UP000623250">
    <property type="component" value="Unassembled WGS sequence"/>
</dbReference>
<dbReference type="InterPro" id="IPR012318">
    <property type="entry name" value="HTH_CRP"/>
</dbReference>
<dbReference type="InterPro" id="IPR000595">
    <property type="entry name" value="cNMP-bd_dom"/>
</dbReference>
<keyword evidence="2" id="KW-0238">DNA-binding</keyword>
<accession>A0A8I1KKL7</accession>
<keyword evidence="3" id="KW-0804">Transcription</keyword>
<dbReference type="SUPFAM" id="SSF46785">
    <property type="entry name" value="Winged helix' DNA-binding domain"/>
    <property type="match status" value="1"/>
</dbReference>
<dbReference type="PRINTS" id="PR00034">
    <property type="entry name" value="HTHCRP"/>
</dbReference>
<feature type="domain" description="HTH crp-type" evidence="5">
    <location>
        <begin position="147"/>
        <end position="220"/>
    </location>
</feature>
<comment type="caution">
    <text evidence="6">The sequence shown here is derived from an EMBL/GenBank/DDBJ whole genome shotgun (WGS) entry which is preliminary data.</text>
</comment>